<dbReference type="SUPFAM" id="SSF52540">
    <property type="entry name" value="P-loop containing nucleoside triphosphate hydrolases"/>
    <property type="match status" value="1"/>
</dbReference>
<gene>
    <name evidence="11" type="ORF">DOFOFD_04200</name>
</gene>
<feature type="transmembrane region" description="Helical" evidence="7">
    <location>
        <begin position="205"/>
        <end position="226"/>
    </location>
</feature>
<dbReference type="InterPro" id="IPR017871">
    <property type="entry name" value="ABC_transporter-like_CS"/>
</dbReference>
<dbReference type="Pfam" id="PF00664">
    <property type="entry name" value="ABC_membrane"/>
    <property type="match status" value="1"/>
</dbReference>
<dbReference type="InterPro" id="IPR003439">
    <property type="entry name" value="ABC_transporter-like_ATP-bd"/>
</dbReference>
<evidence type="ECO:0000256" key="6">
    <source>
        <dbReference type="ARBA" id="ARBA00023136"/>
    </source>
</evidence>
<dbReference type="PANTHER" id="PTHR24221:SF606">
    <property type="entry name" value="COLICIN V SECRETION-PROCESSING ATP-BINDING PROTEIN"/>
    <property type="match status" value="1"/>
</dbReference>
<dbReference type="PROSITE" id="PS50893">
    <property type="entry name" value="ABC_TRANSPORTER_2"/>
    <property type="match status" value="1"/>
</dbReference>
<dbReference type="Pfam" id="PF00005">
    <property type="entry name" value="ABC_tran"/>
    <property type="match status" value="1"/>
</dbReference>
<accession>A0ABU7U151</accession>
<evidence type="ECO:0000256" key="5">
    <source>
        <dbReference type="ARBA" id="ARBA00022989"/>
    </source>
</evidence>
<evidence type="ECO:0000256" key="2">
    <source>
        <dbReference type="ARBA" id="ARBA00022692"/>
    </source>
</evidence>
<dbReference type="Gene3D" id="3.90.70.10">
    <property type="entry name" value="Cysteine proteinases"/>
    <property type="match status" value="1"/>
</dbReference>
<evidence type="ECO:0000256" key="4">
    <source>
        <dbReference type="ARBA" id="ARBA00022840"/>
    </source>
</evidence>
<dbReference type="PANTHER" id="PTHR24221">
    <property type="entry name" value="ATP-BINDING CASSETTE SUB-FAMILY B"/>
    <property type="match status" value="1"/>
</dbReference>
<feature type="domain" description="Peptidase C39" evidence="10">
    <location>
        <begin position="19"/>
        <end position="138"/>
    </location>
</feature>
<keyword evidence="5 7" id="KW-1133">Transmembrane helix</keyword>
<keyword evidence="4" id="KW-0067">ATP-binding</keyword>
<dbReference type="InterPro" id="IPR036640">
    <property type="entry name" value="ABC1_TM_sf"/>
</dbReference>
<dbReference type="InterPro" id="IPR003593">
    <property type="entry name" value="AAA+_ATPase"/>
</dbReference>
<feature type="transmembrane region" description="Helical" evidence="7">
    <location>
        <begin position="165"/>
        <end position="185"/>
    </location>
</feature>
<dbReference type="CDD" id="cd18567">
    <property type="entry name" value="ABC_6TM_CvaB_RaxB_like"/>
    <property type="match status" value="1"/>
</dbReference>
<dbReference type="PROSITE" id="PS50929">
    <property type="entry name" value="ABC_TM1F"/>
    <property type="match status" value="1"/>
</dbReference>
<feature type="domain" description="ABC transporter" evidence="8">
    <location>
        <begin position="491"/>
        <end position="705"/>
    </location>
</feature>
<evidence type="ECO:0000259" key="8">
    <source>
        <dbReference type="PROSITE" id="PS50893"/>
    </source>
</evidence>
<dbReference type="SMART" id="SM00382">
    <property type="entry name" value="AAA"/>
    <property type="match status" value="1"/>
</dbReference>
<feature type="transmembrane region" description="Helical" evidence="7">
    <location>
        <begin position="292"/>
        <end position="318"/>
    </location>
</feature>
<keyword evidence="12" id="KW-1185">Reference proteome</keyword>
<keyword evidence="2 7" id="KW-0812">Transmembrane</keyword>
<dbReference type="EMBL" id="JAWJZY010000002">
    <property type="protein sequence ID" value="MEE8658208.1"/>
    <property type="molecule type" value="Genomic_DNA"/>
</dbReference>
<dbReference type="PROSITE" id="PS50990">
    <property type="entry name" value="PEPTIDASE_C39"/>
    <property type="match status" value="1"/>
</dbReference>
<organism evidence="11 12">
    <name type="scientific">Sorlinia euscelidii</name>
    <dbReference type="NCBI Taxonomy" id="3081148"/>
    <lineage>
        <taxon>Bacteria</taxon>
        <taxon>Pseudomonadati</taxon>
        <taxon>Pseudomonadota</taxon>
        <taxon>Alphaproteobacteria</taxon>
        <taxon>Acetobacterales</taxon>
        <taxon>Acetobacteraceae</taxon>
        <taxon>Sorlinia</taxon>
    </lineage>
</organism>
<proteinExistence type="predicted"/>
<evidence type="ECO:0000313" key="11">
    <source>
        <dbReference type="EMBL" id="MEE8658208.1"/>
    </source>
</evidence>
<evidence type="ECO:0000256" key="7">
    <source>
        <dbReference type="SAM" id="Phobius"/>
    </source>
</evidence>
<keyword evidence="6 7" id="KW-0472">Membrane</keyword>
<feature type="domain" description="ABC transmembrane type-1" evidence="9">
    <location>
        <begin position="170"/>
        <end position="451"/>
    </location>
</feature>
<dbReference type="InterPro" id="IPR027417">
    <property type="entry name" value="P-loop_NTPase"/>
</dbReference>
<dbReference type="InterPro" id="IPR011527">
    <property type="entry name" value="ABC1_TM_dom"/>
</dbReference>
<protein>
    <submittedName>
        <fullName evidence="11">Peptidase domain-containing ABC transporter</fullName>
    </submittedName>
</protein>
<comment type="caution">
    <text evidence="11">The sequence shown here is derived from an EMBL/GenBank/DDBJ whole genome shotgun (WGS) entry which is preliminary data.</text>
</comment>
<evidence type="ECO:0000256" key="3">
    <source>
        <dbReference type="ARBA" id="ARBA00022741"/>
    </source>
</evidence>
<evidence type="ECO:0000259" key="10">
    <source>
        <dbReference type="PROSITE" id="PS50990"/>
    </source>
</evidence>
<evidence type="ECO:0000259" key="9">
    <source>
        <dbReference type="PROSITE" id="PS50929"/>
    </source>
</evidence>
<dbReference type="InterPro" id="IPR005074">
    <property type="entry name" value="Peptidase_C39"/>
</dbReference>
<comment type="subcellular location">
    <subcellularLocation>
        <location evidence="1">Cell membrane</location>
        <topology evidence="1">Multi-pass membrane protein</topology>
    </subcellularLocation>
</comment>
<reference evidence="11 12" key="1">
    <citation type="submission" date="2023-10" db="EMBL/GenBank/DDBJ databases">
        <title>Sorlinia euscelidii gen. nov., sp. nov., an acetic acid bacteria isolated from the gut of Euscelidius variegatus emitter.</title>
        <authorList>
            <person name="Michoud G."/>
            <person name="Marasco R."/>
            <person name="Seferji K."/>
            <person name="Gonella E."/>
            <person name="Garuglieri E."/>
            <person name="Alma A."/>
            <person name="Mapelli F."/>
            <person name="Borin S."/>
            <person name="Daffonchio D."/>
            <person name="Crotti E."/>
        </authorList>
    </citation>
    <scope>NUCLEOTIDE SEQUENCE [LARGE SCALE GENOMIC DNA]</scope>
    <source>
        <strain evidence="11 12">EV16P</strain>
    </source>
</reference>
<dbReference type="SUPFAM" id="SSF90123">
    <property type="entry name" value="ABC transporter transmembrane region"/>
    <property type="match status" value="1"/>
</dbReference>
<dbReference type="InterPro" id="IPR039421">
    <property type="entry name" value="Type_1_exporter"/>
</dbReference>
<dbReference type="Gene3D" id="1.20.1560.10">
    <property type="entry name" value="ABC transporter type 1, transmembrane domain"/>
    <property type="match status" value="1"/>
</dbReference>
<dbReference type="Gene3D" id="3.40.50.300">
    <property type="entry name" value="P-loop containing nucleotide triphosphate hydrolases"/>
    <property type="match status" value="1"/>
</dbReference>
<dbReference type="Pfam" id="PF03412">
    <property type="entry name" value="Peptidase_C39"/>
    <property type="match status" value="1"/>
</dbReference>
<evidence type="ECO:0000256" key="1">
    <source>
        <dbReference type="ARBA" id="ARBA00004651"/>
    </source>
</evidence>
<dbReference type="PROSITE" id="PS00211">
    <property type="entry name" value="ABC_TRANSPORTER_1"/>
    <property type="match status" value="1"/>
</dbReference>
<keyword evidence="3" id="KW-0547">Nucleotide-binding</keyword>
<name>A0ABU7U151_9PROT</name>
<dbReference type="RefSeq" id="WP_394819170.1">
    <property type="nucleotide sequence ID" value="NZ_JAWJZY010000002.1"/>
</dbReference>
<evidence type="ECO:0000313" key="12">
    <source>
        <dbReference type="Proteomes" id="UP001312908"/>
    </source>
</evidence>
<dbReference type="Proteomes" id="UP001312908">
    <property type="component" value="Unassembled WGS sequence"/>
</dbReference>
<sequence length="707" mass="79079">MKFKTLQFGLRGRTPVILQSEASECGLACLAMILSFHGHQIDVATLRRDAAISHAATTLKSLIQKAEREDLTARPLKLGLPALGRLNLPCIIHWDFNHFVVLVRVMARQVTLHDPAYGKRVLSKEEFSRHFTGVAVEFSPTTRFTRRDDRQLLDIRDMLRHVPRLPLSLLALGALSLGLEVIALINPLLAQIIIDEVLVTGDQSLLWTIAVALALLLVLQGVFAIFRGWSIMILSTRISVQWNFSLFSHLLKLPQGFFTRRGAGDIQSKFGSLATIQQTLTTDLIQSVMDGLMAVGMLIMIIIYARWLSLIILAFSAVDFFLRLFLFNPYRDLSEELLSRNAAHQSHFLETLRGMRTIKLLALEGRRRFAWGNRLIDSFNTNLRLQRYDLLFSRSQEVLWGADRVLLLVLGARMVLSAEMTIGMLIAFLSYRDQFAHRFGNLVNAAFKIRNLKVQCHRLADIALTPVDAATDMPPSPCMSPVPSRKGVPVIECRNIGFRYGAQENWVFRHLDLTIPAQASFAIEGPSGCGKSTLMSVLMGLIPPEEGQIFWNGVALTPQNRQAYRARIAGVMQDDILLSGNIAENIASFDEAIDLTRVMTCAAQAQILDDIENLPMGFETRVSEMGATMSGGQRQRIIFARALYRQPDILFLDEATSHLDPAAERRIEATIDDLAVTRVIVTHRPETVARARFRFSMGADASGILSH</sequence>